<evidence type="ECO:0000259" key="13">
    <source>
        <dbReference type="Pfam" id="PF00593"/>
    </source>
</evidence>
<feature type="domain" description="TonB-dependent receptor-like beta-barrel" evidence="13">
    <location>
        <begin position="282"/>
        <end position="653"/>
    </location>
</feature>
<keyword evidence="8 12" id="KW-0798">TonB box</keyword>
<comment type="subcellular location">
    <subcellularLocation>
        <location evidence="1 11">Cell outer membrane</location>
        <topology evidence="1 11">Multi-pass membrane protein</topology>
    </subcellularLocation>
</comment>
<dbReference type="CDD" id="cd01347">
    <property type="entry name" value="ligand_gated_channel"/>
    <property type="match status" value="1"/>
</dbReference>
<evidence type="ECO:0000313" key="15">
    <source>
        <dbReference type="EMBL" id="XCN74364.1"/>
    </source>
</evidence>
<dbReference type="Pfam" id="PF00593">
    <property type="entry name" value="TonB_dep_Rec_b-barrel"/>
    <property type="match status" value="1"/>
</dbReference>
<dbReference type="KEGG" id="eaj:Q3M24_06360"/>
<evidence type="ECO:0000256" key="1">
    <source>
        <dbReference type="ARBA" id="ARBA00004571"/>
    </source>
</evidence>
<protein>
    <submittedName>
        <fullName evidence="15">TonB-dependent receptor</fullName>
    </submittedName>
</protein>
<dbReference type="Gene3D" id="2.170.130.10">
    <property type="entry name" value="TonB-dependent receptor, plug domain"/>
    <property type="match status" value="1"/>
</dbReference>
<keyword evidence="10 11" id="KW-0998">Cell outer membrane</keyword>
<keyword evidence="2 11" id="KW-0813">Transport</keyword>
<keyword evidence="9 11" id="KW-0472">Membrane</keyword>
<dbReference type="InterPro" id="IPR036942">
    <property type="entry name" value="Beta-barrel_TonB_sf"/>
</dbReference>
<evidence type="ECO:0000256" key="9">
    <source>
        <dbReference type="ARBA" id="ARBA00023136"/>
    </source>
</evidence>
<keyword evidence="4" id="KW-0410">Iron transport</keyword>
<dbReference type="InterPro" id="IPR000531">
    <property type="entry name" value="Beta-barrel_TonB"/>
</dbReference>
<evidence type="ECO:0000256" key="6">
    <source>
        <dbReference type="ARBA" id="ARBA00023004"/>
    </source>
</evidence>
<keyword evidence="15" id="KW-0675">Receptor</keyword>
<dbReference type="AlphaFoldDB" id="A0AAU8LYQ8"/>
<dbReference type="SUPFAM" id="SSF56935">
    <property type="entry name" value="Porins"/>
    <property type="match status" value="1"/>
</dbReference>
<sequence>MHHAPFRKKILSTLALTATVLPHTVLPHSVQAASSPDNDQVILMDEITVKGEAITPADQPGTVNMVDMDEIQEVKLSQPEEILEEIPGIEIHRYGMGGVANEFAIRGFQNAGHGGDAAIAVDGILLNEGESHADGYADMNVIIPLELDRVEVFKGPSSPLFGNFARGGAISFHTRKSGEYNTVQTTAGSYESYDFQHVFGHALSDSLQLNTALQYSSTGGYQDNSSWLRGNFSGRLGWQATPELDAAFSVRVHASEWDAPGYIPKYQFDDEEAARHQAVNAEDDGGDKAFTTERLDLGYNLSGDRRVLAWAYSTQQDFTRFAKFGYDPGGQTERFYDRMVYGTGTSYNFSENLGDRELKGVAGIEYLHEATEWARYNTENRVRSEQTQDRDFTINTLSLFGQADYDLHPLFKPWLGLRYDTFSGDYENNDPGSTPSTSDMNDYDHLSPKIGFLSSLHETLDFRASYTQGFALPSDVLKYNSAAGDTATTVHQYETGLLFEPSELLTADLALFLIDTEDEIQEYPSGSGIYVNLGETRREGLELSATLRPGIPGFELFGDITLINTEITSNPDPTMVGKGVTGVPEYTTNLGLRYHAASGFSGRMKWRHVDSYYIDGANTISYEGYDVTDASLGYGGITENGTGWQINLDVDNLFDEHYSQAAWSGYDTINYAVSPGQAFWLRFTLDM</sequence>
<dbReference type="EMBL" id="CP159373">
    <property type="protein sequence ID" value="XCN74364.1"/>
    <property type="molecule type" value="Genomic_DNA"/>
</dbReference>
<gene>
    <name evidence="15" type="ORF">Q3M24_06360</name>
</gene>
<evidence type="ECO:0000256" key="2">
    <source>
        <dbReference type="ARBA" id="ARBA00022448"/>
    </source>
</evidence>
<comment type="similarity">
    <text evidence="11 12">Belongs to the TonB-dependent receptor family.</text>
</comment>
<accession>A0AAU8LYQ8</accession>
<organism evidence="15">
    <name type="scientific">Candidatus Electrothrix aestuarii</name>
    <dbReference type="NCBI Taxonomy" id="3062594"/>
    <lineage>
        <taxon>Bacteria</taxon>
        <taxon>Pseudomonadati</taxon>
        <taxon>Thermodesulfobacteriota</taxon>
        <taxon>Desulfobulbia</taxon>
        <taxon>Desulfobulbales</taxon>
        <taxon>Desulfobulbaceae</taxon>
        <taxon>Candidatus Electrothrix</taxon>
    </lineage>
</organism>
<evidence type="ECO:0000256" key="5">
    <source>
        <dbReference type="ARBA" id="ARBA00022692"/>
    </source>
</evidence>
<proteinExistence type="inferred from homology"/>
<dbReference type="GO" id="GO:0006826">
    <property type="term" value="P:iron ion transport"/>
    <property type="evidence" value="ECO:0007669"/>
    <property type="project" value="UniProtKB-KW"/>
</dbReference>
<evidence type="ECO:0000256" key="10">
    <source>
        <dbReference type="ARBA" id="ARBA00023237"/>
    </source>
</evidence>
<evidence type="ECO:0000256" key="8">
    <source>
        <dbReference type="ARBA" id="ARBA00023077"/>
    </source>
</evidence>
<keyword evidence="6" id="KW-0408">Iron</keyword>
<keyword evidence="7" id="KW-0406">Ion transport</keyword>
<dbReference type="PANTHER" id="PTHR32552">
    <property type="entry name" value="FERRICHROME IRON RECEPTOR-RELATED"/>
    <property type="match status" value="1"/>
</dbReference>
<feature type="domain" description="TonB-dependent receptor plug" evidence="14">
    <location>
        <begin position="57"/>
        <end position="169"/>
    </location>
</feature>
<dbReference type="GO" id="GO:0009279">
    <property type="term" value="C:cell outer membrane"/>
    <property type="evidence" value="ECO:0007669"/>
    <property type="project" value="UniProtKB-SubCell"/>
</dbReference>
<evidence type="ECO:0000259" key="14">
    <source>
        <dbReference type="Pfam" id="PF07715"/>
    </source>
</evidence>
<evidence type="ECO:0000256" key="3">
    <source>
        <dbReference type="ARBA" id="ARBA00022452"/>
    </source>
</evidence>
<dbReference type="InterPro" id="IPR012910">
    <property type="entry name" value="Plug_dom"/>
</dbReference>
<keyword evidence="5 11" id="KW-0812">Transmembrane</keyword>
<dbReference type="Gene3D" id="2.40.170.20">
    <property type="entry name" value="TonB-dependent receptor, beta-barrel domain"/>
    <property type="match status" value="1"/>
</dbReference>
<evidence type="ECO:0000256" key="11">
    <source>
        <dbReference type="PROSITE-ProRule" id="PRU01360"/>
    </source>
</evidence>
<dbReference type="Pfam" id="PF07715">
    <property type="entry name" value="Plug"/>
    <property type="match status" value="1"/>
</dbReference>
<dbReference type="PANTHER" id="PTHR32552:SF81">
    <property type="entry name" value="TONB-DEPENDENT OUTER MEMBRANE RECEPTOR"/>
    <property type="match status" value="1"/>
</dbReference>
<dbReference type="InterPro" id="IPR039426">
    <property type="entry name" value="TonB-dep_rcpt-like"/>
</dbReference>
<keyword evidence="3 11" id="KW-1134">Transmembrane beta strand</keyword>
<evidence type="ECO:0000256" key="12">
    <source>
        <dbReference type="RuleBase" id="RU003357"/>
    </source>
</evidence>
<reference evidence="15" key="2">
    <citation type="submission" date="2024-06" db="EMBL/GenBank/DDBJ databases">
        <authorList>
            <person name="Plum-Jensen L.E."/>
            <person name="Schramm A."/>
            <person name="Marshall I.P.G."/>
        </authorList>
    </citation>
    <scope>NUCLEOTIDE SEQUENCE</scope>
    <source>
        <strain evidence="15">Rat1</strain>
    </source>
</reference>
<name>A0AAU8LYQ8_9BACT</name>
<dbReference type="InterPro" id="IPR037066">
    <property type="entry name" value="Plug_dom_sf"/>
</dbReference>
<evidence type="ECO:0000256" key="7">
    <source>
        <dbReference type="ARBA" id="ARBA00023065"/>
    </source>
</evidence>
<reference evidence="15" key="1">
    <citation type="journal article" date="2024" name="Syst. Appl. Microbiol.">
        <title>First single-strain enrichments of Electrothrix cable bacteria, description of E. aestuarii sp. nov. and E. rattekaaiensis sp. nov., and proposal of a cable bacteria taxonomy following the rules of the SeqCode.</title>
        <authorList>
            <person name="Plum-Jensen L.E."/>
            <person name="Schramm A."/>
            <person name="Marshall I.P.G."/>
        </authorList>
    </citation>
    <scope>NUCLEOTIDE SEQUENCE</scope>
    <source>
        <strain evidence="15">Rat1</strain>
    </source>
</reference>
<dbReference type="PROSITE" id="PS52016">
    <property type="entry name" value="TONB_DEPENDENT_REC_3"/>
    <property type="match status" value="1"/>
</dbReference>
<evidence type="ECO:0000256" key="4">
    <source>
        <dbReference type="ARBA" id="ARBA00022496"/>
    </source>
</evidence>